<name>A0A031LK73_9CREN</name>
<gene>
    <name evidence="1" type="ORF">CM19_11875</name>
</gene>
<evidence type="ECO:0000313" key="2">
    <source>
        <dbReference type="Proteomes" id="UP000024332"/>
    </source>
</evidence>
<evidence type="ECO:0000313" key="1">
    <source>
        <dbReference type="EMBL" id="EZQ01865.1"/>
    </source>
</evidence>
<reference evidence="1 2" key="1">
    <citation type="submission" date="2014-03" db="EMBL/GenBank/DDBJ databases">
        <title>Draft genome sequence of the novel thermoacidophilic archaea Acidianus copahuensis ALE1 strain, isolated from Copahue volcanic area in Neuquen Argentina.</title>
        <authorList>
            <person name="Urbieta M.S."/>
            <person name="Rascovan N."/>
            <person name="Castro C."/>
            <person name="Revale S."/>
            <person name="Giaveno M.A."/>
            <person name="Vazquez M.P."/>
            <person name="Donati E.R."/>
        </authorList>
    </citation>
    <scope>NUCLEOTIDE SEQUENCE [LARGE SCALE GENOMIC DNA]</scope>
    <source>
        <strain evidence="1 2">ALE1</strain>
    </source>
</reference>
<accession>A0A031LK73</accession>
<organism evidence="1 2">
    <name type="scientific">Candidatus Acidianus copahuensis</name>
    <dbReference type="NCBI Taxonomy" id="1160895"/>
    <lineage>
        <taxon>Archaea</taxon>
        <taxon>Thermoproteota</taxon>
        <taxon>Thermoprotei</taxon>
        <taxon>Sulfolobales</taxon>
        <taxon>Sulfolobaceae</taxon>
        <taxon>Acidianus</taxon>
    </lineage>
</organism>
<dbReference type="EMBL" id="JFZT01000060">
    <property type="protein sequence ID" value="EZQ01865.1"/>
    <property type="molecule type" value="Genomic_DNA"/>
</dbReference>
<dbReference type="Proteomes" id="UP000024332">
    <property type="component" value="Unassembled WGS sequence"/>
</dbReference>
<keyword evidence="2" id="KW-1185">Reference proteome</keyword>
<comment type="caution">
    <text evidence="1">The sequence shown here is derived from an EMBL/GenBank/DDBJ whole genome shotgun (WGS) entry which is preliminary data.</text>
</comment>
<protein>
    <submittedName>
        <fullName evidence="1">Uncharacterized protein</fullName>
    </submittedName>
</protein>
<dbReference type="AlphaFoldDB" id="A0A031LK73"/>
<proteinExistence type="predicted"/>
<sequence>MSSCHRSFQLLSFLLAFKKELQLTTTVYPIDLDTNLYALDGITVDGKEVHESIKDTLTMKVSMSNKGAKV</sequence>